<dbReference type="Pfam" id="PF13549">
    <property type="entry name" value="ATP-grasp_5"/>
    <property type="match status" value="1"/>
</dbReference>
<reference evidence="7" key="1">
    <citation type="journal article" date="2020" name="bioRxiv">
        <title>A rank-normalized archaeal taxonomy based on genome phylogeny resolves widespread incomplete and uneven classifications.</title>
        <authorList>
            <person name="Rinke C."/>
            <person name="Chuvochina M."/>
            <person name="Mussig A.J."/>
            <person name="Chaumeil P.-A."/>
            <person name="Waite D.W."/>
            <person name="Whitman W.B."/>
            <person name="Parks D.H."/>
            <person name="Hugenholtz P."/>
        </authorList>
    </citation>
    <scope>NUCLEOTIDE SEQUENCE [LARGE SCALE GENOMIC DNA]</scope>
</reference>
<gene>
    <name evidence="6" type="ORF">HA237_01310</name>
</gene>
<evidence type="ECO:0000259" key="5">
    <source>
        <dbReference type="PROSITE" id="PS50975"/>
    </source>
</evidence>
<dbReference type="InterPro" id="IPR051538">
    <property type="entry name" value="Acyl-CoA_Synth/Transferase"/>
</dbReference>
<dbReference type="GO" id="GO:0046872">
    <property type="term" value="F:metal ion binding"/>
    <property type="evidence" value="ECO:0007669"/>
    <property type="project" value="InterPro"/>
</dbReference>
<evidence type="ECO:0000256" key="3">
    <source>
        <dbReference type="ARBA" id="ARBA00022840"/>
    </source>
</evidence>
<evidence type="ECO:0000256" key="4">
    <source>
        <dbReference type="PROSITE-ProRule" id="PRU00409"/>
    </source>
</evidence>
<dbReference type="Gene3D" id="3.30.470.20">
    <property type="entry name" value="ATP-grasp fold, B domain"/>
    <property type="match status" value="1"/>
</dbReference>
<accession>A0A7J4IR76</accession>
<protein>
    <submittedName>
        <fullName evidence="6">Acetyl-CoA synthetase</fullName>
    </submittedName>
</protein>
<keyword evidence="1" id="KW-0436">Ligase</keyword>
<evidence type="ECO:0000313" key="6">
    <source>
        <dbReference type="EMBL" id="HIH07988.1"/>
    </source>
</evidence>
<dbReference type="PANTHER" id="PTHR43334:SF1">
    <property type="entry name" value="3-HYDROXYPROPIONATE--COA LIGASE [ADP-FORMING]"/>
    <property type="match status" value="1"/>
</dbReference>
<dbReference type="PROSITE" id="PS50975">
    <property type="entry name" value="ATP_GRASP"/>
    <property type="match status" value="1"/>
</dbReference>
<dbReference type="InterPro" id="IPR011761">
    <property type="entry name" value="ATP-grasp"/>
</dbReference>
<comment type="caution">
    <text evidence="6">The sequence shown here is derived from an EMBL/GenBank/DDBJ whole genome shotgun (WGS) entry which is preliminary data.</text>
</comment>
<organism evidence="6 7">
    <name type="scientific">Candidatus Iainarchaeum sp</name>
    <dbReference type="NCBI Taxonomy" id="3101447"/>
    <lineage>
        <taxon>Archaea</taxon>
        <taxon>Candidatus Iainarchaeota</taxon>
        <taxon>Candidatus Iainarchaeia</taxon>
        <taxon>Candidatus Iainarchaeales</taxon>
        <taxon>Candidatus Iainarchaeaceae</taxon>
        <taxon>Candidatus Iainarchaeum</taxon>
    </lineage>
</organism>
<evidence type="ECO:0000313" key="7">
    <source>
        <dbReference type="Proteomes" id="UP000577419"/>
    </source>
</evidence>
<sequence>MKLLSLTESIKLVKKYGVQFAPSRQAGTAEEAARAAEELGFPVALKLISSKISHKTDIGGVALNIENSAGARKAFARMRKLRGFKGVLVQKMVRGKEIIIGGKRDEQFGPTILFGLGGIFVEVFKDYTVRVCPITVRDAREMVQGIKAYPILAGFRSKKGVNIKAIEKDLLKVNRLLMKEKNIRELDINPLIASAKGVTAVDARVVVD</sequence>
<keyword evidence="2 4" id="KW-0547">Nucleotide-binding</keyword>
<dbReference type="EMBL" id="DUFG01000008">
    <property type="protein sequence ID" value="HIH07988.1"/>
    <property type="molecule type" value="Genomic_DNA"/>
</dbReference>
<dbReference type="PANTHER" id="PTHR43334">
    <property type="entry name" value="ACETATE--COA LIGASE [ADP-FORMING]"/>
    <property type="match status" value="1"/>
</dbReference>
<dbReference type="GO" id="GO:0016874">
    <property type="term" value="F:ligase activity"/>
    <property type="evidence" value="ECO:0007669"/>
    <property type="project" value="UniProtKB-KW"/>
</dbReference>
<proteinExistence type="predicted"/>
<dbReference type="InterPro" id="IPR013815">
    <property type="entry name" value="ATP_grasp_subdomain_1"/>
</dbReference>
<keyword evidence="3 4" id="KW-0067">ATP-binding</keyword>
<name>A0A7J4IR76_9ARCH</name>
<feature type="domain" description="ATP-grasp" evidence="5">
    <location>
        <begin position="10"/>
        <end position="46"/>
    </location>
</feature>
<evidence type="ECO:0000256" key="2">
    <source>
        <dbReference type="ARBA" id="ARBA00022741"/>
    </source>
</evidence>
<dbReference type="SUPFAM" id="SSF56059">
    <property type="entry name" value="Glutathione synthetase ATP-binding domain-like"/>
    <property type="match status" value="1"/>
</dbReference>
<dbReference type="AlphaFoldDB" id="A0A7J4IR76"/>
<dbReference type="Proteomes" id="UP000577419">
    <property type="component" value="Unassembled WGS sequence"/>
</dbReference>
<dbReference type="GO" id="GO:0005524">
    <property type="term" value="F:ATP binding"/>
    <property type="evidence" value="ECO:0007669"/>
    <property type="project" value="UniProtKB-UniRule"/>
</dbReference>
<evidence type="ECO:0000256" key="1">
    <source>
        <dbReference type="ARBA" id="ARBA00022598"/>
    </source>
</evidence>
<dbReference type="Gene3D" id="3.30.1490.20">
    <property type="entry name" value="ATP-grasp fold, A domain"/>
    <property type="match status" value="1"/>
</dbReference>